<evidence type="ECO:0000313" key="7">
    <source>
        <dbReference type="EMBL" id="QOR93983.1"/>
    </source>
</evidence>
<protein>
    <submittedName>
        <fullName evidence="7">GHMP kinase</fullName>
    </submittedName>
</protein>
<evidence type="ECO:0000259" key="4">
    <source>
        <dbReference type="Pfam" id="PF00288"/>
    </source>
</evidence>
<accession>A0A7M1URA3</accession>
<evidence type="ECO:0000256" key="2">
    <source>
        <dbReference type="ARBA" id="ARBA00022741"/>
    </source>
</evidence>
<dbReference type="Proteomes" id="UP000593766">
    <property type="component" value="Chromosome"/>
</dbReference>
<evidence type="ECO:0000259" key="5">
    <source>
        <dbReference type="Pfam" id="PF08544"/>
    </source>
</evidence>
<evidence type="ECO:0000256" key="3">
    <source>
        <dbReference type="ARBA" id="ARBA00022840"/>
    </source>
</evidence>
<keyword evidence="3" id="KW-0067">ATP-binding</keyword>
<keyword evidence="2" id="KW-0547">Nucleotide-binding</keyword>
<reference evidence="7 8" key="1">
    <citation type="submission" date="2020-10" db="EMBL/GenBank/DDBJ databases">
        <title>Complete genome sequence of Thermosphaera aggregans strain 3507.</title>
        <authorList>
            <person name="Zayulina K.S."/>
            <person name="Elcheninov A.G."/>
            <person name="Toshchakov S.V."/>
            <person name="Kublanov I.V."/>
            <person name="Kochetkova T.V."/>
        </authorList>
    </citation>
    <scope>NUCLEOTIDE SEQUENCE [LARGE SCALE GENOMIC DNA]</scope>
    <source>
        <strain evidence="7 8">3507</strain>
    </source>
</reference>
<dbReference type="Gene3D" id="3.30.230.10">
    <property type="match status" value="1"/>
</dbReference>
<evidence type="ECO:0000313" key="8">
    <source>
        <dbReference type="Proteomes" id="UP000593766"/>
    </source>
</evidence>
<dbReference type="Gene3D" id="3.30.70.890">
    <property type="entry name" value="GHMP kinase, C-terminal domain"/>
    <property type="match status" value="1"/>
</dbReference>
<dbReference type="AlphaFoldDB" id="A0A7M1URA3"/>
<dbReference type="PIRSF" id="PIRSF000530">
    <property type="entry name" value="Galactokinase"/>
    <property type="match status" value="1"/>
</dbReference>
<dbReference type="InterPro" id="IPR019539">
    <property type="entry name" value="GalKase_N"/>
</dbReference>
<proteinExistence type="inferred from homology"/>
<keyword evidence="7" id="KW-0418">Kinase</keyword>
<evidence type="ECO:0000259" key="6">
    <source>
        <dbReference type="Pfam" id="PF10509"/>
    </source>
</evidence>
<keyword evidence="8" id="KW-1185">Reference proteome</keyword>
<dbReference type="EMBL" id="CP063144">
    <property type="protein sequence ID" value="QOR93983.1"/>
    <property type="molecule type" value="Genomic_DNA"/>
</dbReference>
<comment type="similarity">
    <text evidence="1">Belongs to the GHMP kinase family. GalK subfamily.</text>
</comment>
<keyword evidence="7" id="KW-0808">Transferase</keyword>
<dbReference type="InterPro" id="IPR006204">
    <property type="entry name" value="GHMP_kinase_N_dom"/>
</dbReference>
<organism evidence="7 8">
    <name type="scientific">Thermosphaera chiliense</name>
    <dbReference type="NCBI Taxonomy" id="3402707"/>
    <lineage>
        <taxon>Archaea</taxon>
        <taxon>Thermoproteota</taxon>
        <taxon>Thermoprotei</taxon>
        <taxon>Desulfurococcales</taxon>
        <taxon>Desulfurococcaceae</taxon>
        <taxon>Thermosphaera</taxon>
    </lineage>
</organism>
<dbReference type="GO" id="GO:0005524">
    <property type="term" value="F:ATP binding"/>
    <property type="evidence" value="ECO:0007669"/>
    <property type="project" value="UniProtKB-KW"/>
</dbReference>
<name>A0A7M1URA3_9CREN</name>
<dbReference type="InterPro" id="IPR020568">
    <property type="entry name" value="Ribosomal_Su5_D2-typ_SF"/>
</dbReference>
<dbReference type="SUPFAM" id="SSF54211">
    <property type="entry name" value="Ribosomal protein S5 domain 2-like"/>
    <property type="match status" value="1"/>
</dbReference>
<feature type="domain" description="GHMP kinase N-terminal" evidence="4">
    <location>
        <begin position="111"/>
        <end position="198"/>
    </location>
</feature>
<dbReference type="KEGG" id="tcs:IMZ38_04900"/>
<dbReference type="Pfam" id="PF00288">
    <property type="entry name" value="GHMP_kinases_N"/>
    <property type="match status" value="1"/>
</dbReference>
<dbReference type="Pfam" id="PF10509">
    <property type="entry name" value="GalKase_gal_bdg"/>
    <property type="match status" value="1"/>
</dbReference>
<dbReference type="GO" id="GO:0006012">
    <property type="term" value="P:galactose metabolic process"/>
    <property type="evidence" value="ECO:0007669"/>
    <property type="project" value="InterPro"/>
</dbReference>
<dbReference type="GO" id="GO:0005829">
    <property type="term" value="C:cytosol"/>
    <property type="evidence" value="ECO:0007669"/>
    <property type="project" value="TreeGrafter"/>
</dbReference>
<dbReference type="InterPro" id="IPR006206">
    <property type="entry name" value="Mevalonate/galactokinase"/>
</dbReference>
<dbReference type="PRINTS" id="PR00959">
    <property type="entry name" value="MEVGALKINASE"/>
</dbReference>
<dbReference type="OrthoDB" id="116110at2157"/>
<feature type="domain" description="Galactokinase N-terminal" evidence="6">
    <location>
        <begin position="24"/>
        <end position="71"/>
    </location>
</feature>
<gene>
    <name evidence="7" type="ORF">IMZ38_04900</name>
</gene>
<feature type="domain" description="GHMP kinase C-terminal" evidence="5">
    <location>
        <begin position="348"/>
        <end position="412"/>
    </location>
</feature>
<dbReference type="GO" id="GO:0004335">
    <property type="term" value="F:galactokinase activity"/>
    <property type="evidence" value="ECO:0007669"/>
    <property type="project" value="InterPro"/>
</dbReference>
<sequence>MKSWRSLVIPLENVREIVDFIFRRHEGLYGEKPKVIASAPGRLDFLNTHQDYKGLPVVSVAINKRTYVALSTSKTRSKAVSINLCDEGVECADTFSANNPTLVEEGWFGDYIRSAVKALRMKGYLIDDFNLTIYSEIPIGSGLASSAALQVSLVAGLNALFRLGLERKDIAEIAYQSEHDVMGIPCGRLDQYGSAMGGVTLIETKPPFTTKTLVRKDILFTVLDSGIRHSTGSIHPVRISELKQGVRELLLLDDLPGDLRNMLKEDIYALEWGRLDYQRIEPYLHRINKVSMKRIVFTFKMHYSTILALRLLEDSSSIDTREEVEAFLRSECDECLSKTGLEANSFLRLLGGLVNYQHVLLRDLYDVSLPRLELIRSKALEAGSYGVKISGAGLGGSLLGLVGSEEQAIKVLKHTSGLVRSAWIVSVDEGVRVELEP</sequence>
<evidence type="ECO:0000256" key="1">
    <source>
        <dbReference type="ARBA" id="ARBA00006566"/>
    </source>
</evidence>
<dbReference type="Pfam" id="PF08544">
    <property type="entry name" value="GHMP_kinases_C"/>
    <property type="match status" value="1"/>
</dbReference>
<dbReference type="PANTHER" id="PTHR10457:SF7">
    <property type="entry name" value="GALACTOKINASE-RELATED"/>
    <property type="match status" value="1"/>
</dbReference>
<dbReference type="InterPro" id="IPR036554">
    <property type="entry name" value="GHMP_kinase_C_sf"/>
</dbReference>
<dbReference type="PRINTS" id="PR00473">
    <property type="entry name" value="GALCTOKINASE"/>
</dbReference>
<dbReference type="InterPro" id="IPR014721">
    <property type="entry name" value="Ribsml_uS5_D2-typ_fold_subgr"/>
</dbReference>
<dbReference type="SUPFAM" id="SSF55060">
    <property type="entry name" value="GHMP Kinase, C-terminal domain"/>
    <property type="match status" value="1"/>
</dbReference>
<dbReference type="PANTHER" id="PTHR10457">
    <property type="entry name" value="MEVALONATE KINASE/GALACTOKINASE"/>
    <property type="match status" value="1"/>
</dbReference>
<dbReference type="InterPro" id="IPR000705">
    <property type="entry name" value="Galactokinase"/>
</dbReference>
<dbReference type="InterPro" id="IPR013750">
    <property type="entry name" value="GHMP_kinase_C_dom"/>
</dbReference>